<dbReference type="AlphaFoldDB" id="A0AAD4GNE6"/>
<dbReference type="SUPFAM" id="SSF48452">
    <property type="entry name" value="TPR-like"/>
    <property type="match status" value="1"/>
</dbReference>
<evidence type="ECO:0000313" key="1">
    <source>
        <dbReference type="EMBL" id="KAF9883271.1"/>
    </source>
</evidence>
<proteinExistence type="predicted"/>
<dbReference type="Proteomes" id="UP001194746">
    <property type="component" value="Unassembled WGS sequence"/>
</dbReference>
<gene>
    <name evidence="1" type="ORF">FE257_003791</name>
</gene>
<accession>A0AAD4GNE6</accession>
<protein>
    <submittedName>
        <fullName evidence="1">Uncharacterized protein</fullName>
    </submittedName>
</protein>
<organism evidence="1 2">
    <name type="scientific">Aspergillus nanangensis</name>
    <dbReference type="NCBI Taxonomy" id="2582783"/>
    <lineage>
        <taxon>Eukaryota</taxon>
        <taxon>Fungi</taxon>
        <taxon>Dikarya</taxon>
        <taxon>Ascomycota</taxon>
        <taxon>Pezizomycotina</taxon>
        <taxon>Eurotiomycetes</taxon>
        <taxon>Eurotiomycetidae</taxon>
        <taxon>Eurotiales</taxon>
        <taxon>Aspergillaceae</taxon>
        <taxon>Aspergillus</taxon>
        <taxon>Aspergillus subgen. Circumdati</taxon>
    </lineage>
</organism>
<reference evidence="1" key="2">
    <citation type="submission" date="2020-02" db="EMBL/GenBank/DDBJ databases">
        <authorList>
            <person name="Gilchrist C.L.M."/>
            <person name="Chooi Y.-H."/>
        </authorList>
    </citation>
    <scope>NUCLEOTIDE SEQUENCE</scope>
    <source>
        <strain evidence="1">MST-FP2251</strain>
    </source>
</reference>
<dbReference type="InterPro" id="IPR011990">
    <property type="entry name" value="TPR-like_helical_dom_sf"/>
</dbReference>
<dbReference type="EMBL" id="VCAU01000173">
    <property type="protein sequence ID" value="KAF9883271.1"/>
    <property type="molecule type" value="Genomic_DNA"/>
</dbReference>
<sequence>MKRSIGQSNVGEPTNADELLRENCEELKAKFYSLREVVKEVPSRYLDLIIKIVLDRGEHLEFLQRVEDGHELQIAQNRTFSGLRLYQALLIQAHKHGGSRLGKLVILTTTPNKLYFLRGYRDIILEHLKNIGETVRPICAPTPQTFFDQLSRKNNKRWASNGQIFKESIHDIGLSEEALRWVKEKVDNDSQPQDLEGIGNLDLLRLLCWMVPQEISWEPKALIRDLGPLVVRTAHRCQLSDLRDRDKHVAIETLVAITKANSLDTEPLDIATRMLNHSVLPRYLHGLVSLQWSTLYRLQTQPQKSEDVISEYYRDTEIDELAKRAKIAEDLPNAPEGEIDRLCRTGREKRQAAVEAGLKRSHLENLVQQEEYWRAFREATAWLLFVPSCEMEDLLAPSISITLAKIFQTLGEFFHARNCLEVTPLRGEQRFNILCRRADALCELGDPAGASRLLQGEVQTHARQWQPYRKIKRLLLSLVDAYLAEGCYDKALPILCDSRLDFAKTDKDITDQFLHVRCQFARARIYFYTHRFEDGLREWHAALALIHMYPDFKDNGFAAGICHLSMAWAHVELKDHDSGQAAYEESTWTYSTRKEESNDREDLLPKLLQNEWKATQASNGIQKAFPFANVADAVVPFICHCVVAKAEPGSICFHSKSKCVELIGITGNMATWLGFVKESVIEVEVEVEEFIEGFSAIEGLQTVFRFASVDAALNFHTLVHRCFLCKKLPIESLYEDQSVTVISQREEGMKMCGPIVDALSGNLEACRSLGEDGIPTILHFAHHSKVAIFVRAVVIASRSAGSLSVTSGWTEVKLNGMSKMDGDWLRFVLQNVVKPDPEDRVEKCGSAL</sequence>
<comment type="caution">
    <text evidence="1">The sequence shown here is derived from an EMBL/GenBank/DDBJ whole genome shotgun (WGS) entry which is preliminary data.</text>
</comment>
<keyword evidence="2" id="KW-1185">Reference proteome</keyword>
<dbReference type="Gene3D" id="1.25.40.10">
    <property type="entry name" value="Tetratricopeptide repeat domain"/>
    <property type="match status" value="1"/>
</dbReference>
<reference evidence="1" key="1">
    <citation type="journal article" date="2019" name="Beilstein J. Org. Chem.">
        <title>Nanangenines: drimane sesquiterpenoids as the dominant metabolite cohort of a novel Australian fungus, Aspergillus nanangensis.</title>
        <authorList>
            <person name="Lacey H.J."/>
            <person name="Gilchrist C.L.M."/>
            <person name="Crombie A."/>
            <person name="Kalaitzis J.A."/>
            <person name="Vuong D."/>
            <person name="Rutledge P.J."/>
            <person name="Turner P."/>
            <person name="Pitt J.I."/>
            <person name="Lacey E."/>
            <person name="Chooi Y.H."/>
            <person name="Piggott A.M."/>
        </authorList>
    </citation>
    <scope>NUCLEOTIDE SEQUENCE</scope>
    <source>
        <strain evidence="1">MST-FP2251</strain>
    </source>
</reference>
<evidence type="ECO:0000313" key="2">
    <source>
        <dbReference type="Proteomes" id="UP001194746"/>
    </source>
</evidence>
<name>A0AAD4GNE6_ASPNN</name>